<evidence type="ECO:0000313" key="2">
    <source>
        <dbReference type="EMBL" id="GAA4287753.1"/>
    </source>
</evidence>
<proteinExistence type="predicted"/>
<reference evidence="3" key="1">
    <citation type="journal article" date="2019" name="Int. J. Syst. Evol. Microbiol.">
        <title>The Global Catalogue of Microorganisms (GCM) 10K type strain sequencing project: providing services to taxonomists for standard genome sequencing and annotation.</title>
        <authorList>
            <consortium name="The Broad Institute Genomics Platform"/>
            <consortium name="The Broad Institute Genome Sequencing Center for Infectious Disease"/>
            <person name="Wu L."/>
            <person name="Ma J."/>
        </authorList>
    </citation>
    <scope>NUCLEOTIDE SEQUENCE [LARGE SCALE GENOMIC DNA]</scope>
    <source>
        <strain evidence="3">JCM 17459</strain>
    </source>
</reference>
<keyword evidence="3" id="KW-1185">Reference proteome</keyword>
<sequence>MTSARLLRSTTFAVVVAAIVLVCLLAVLVDARTGVTALAAFLALGAVLRAVVPESVLPGARSRAFDVVFLLALALALGYLSPWGNATLPPGT</sequence>
<dbReference type="Proteomes" id="UP001499841">
    <property type="component" value="Unassembled WGS sequence"/>
</dbReference>
<feature type="transmembrane region" description="Helical" evidence="1">
    <location>
        <begin position="64"/>
        <end position="83"/>
    </location>
</feature>
<name>A0ABP8EUT8_9MICO</name>
<accession>A0ABP8EUT8</accession>
<feature type="transmembrane region" description="Helical" evidence="1">
    <location>
        <begin position="35"/>
        <end position="52"/>
    </location>
</feature>
<evidence type="ECO:0008006" key="4">
    <source>
        <dbReference type="Google" id="ProtNLM"/>
    </source>
</evidence>
<comment type="caution">
    <text evidence="2">The sequence shown here is derived from an EMBL/GenBank/DDBJ whole genome shotgun (WGS) entry which is preliminary data.</text>
</comment>
<gene>
    <name evidence="2" type="ORF">GCM10022262_21120</name>
</gene>
<dbReference type="EMBL" id="BAABBA010000009">
    <property type="protein sequence ID" value="GAA4287753.1"/>
    <property type="molecule type" value="Genomic_DNA"/>
</dbReference>
<keyword evidence="1" id="KW-0812">Transmembrane</keyword>
<dbReference type="RefSeq" id="WP_345040799.1">
    <property type="nucleotide sequence ID" value="NZ_BAABBA010000009.1"/>
</dbReference>
<feature type="transmembrane region" description="Helical" evidence="1">
    <location>
        <begin position="12"/>
        <end position="29"/>
    </location>
</feature>
<protein>
    <recommendedName>
        <fullName evidence="4">DUF3017 domain-containing protein</fullName>
    </recommendedName>
</protein>
<keyword evidence="1" id="KW-1133">Transmembrane helix</keyword>
<evidence type="ECO:0000313" key="3">
    <source>
        <dbReference type="Proteomes" id="UP001499841"/>
    </source>
</evidence>
<dbReference type="InterPro" id="IPR021385">
    <property type="entry name" value="DUF3017"/>
</dbReference>
<evidence type="ECO:0000256" key="1">
    <source>
        <dbReference type="SAM" id="Phobius"/>
    </source>
</evidence>
<keyword evidence="1" id="KW-0472">Membrane</keyword>
<dbReference type="Pfam" id="PF11222">
    <property type="entry name" value="DUF3017"/>
    <property type="match status" value="1"/>
</dbReference>
<organism evidence="2 3">
    <name type="scientific">Georgenia daeguensis</name>
    <dbReference type="NCBI Taxonomy" id="908355"/>
    <lineage>
        <taxon>Bacteria</taxon>
        <taxon>Bacillati</taxon>
        <taxon>Actinomycetota</taxon>
        <taxon>Actinomycetes</taxon>
        <taxon>Micrococcales</taxon>
        <taxon>Bogoriellaceae</taxon>
        <taxon>Georgenia</taxon>
    </lineage>
</organism>